<organism evidence="2 3">
    <name type="scientific">Sphaerosporella brunnea</name>
    <dbReference type="NCBI Taxonomy" id="1250544"/>
    <lineage>
        <taxon>Eukaryota</taxon>
        <taxon>Fungi</taxon>
        <taxon>Dikarya</taxon>
        <taxon>Ascomycota</taxon>
        <taxon>Pezizomycotina</taxon>
        <taxon>Pezizomycetes</taxon>
        <taxon>Pezizales</taxon>
        <taxon>Pyronemataceae</taxon>
        <taxon>Sphaerosporella</taxon>
    </lineage>
</organism>
<keyword evidence="1" id="KW-1133">Transmembrane helix</keyword>
<dbReference type="Proteomes" id="UP000326924">
    <property type="component" value="Unassembled WGS sequence"/>
</dbReference>
<dbReference type="InParanoid" id="A0A5J5EJL9"/>
<keyword evidence="3" id="KW-1185">Reference proteome</keyword>
<dbReference type="EMBL" id="VXIS01000276">
    <property type="protein sequence ID" value="KAA8895277.1"/>
    <property type="molecule type" value="Genomic_DNA"/>
</dbReference>
<evidence type="ECO:0000256" key="1">
    <source>
        <dbReference type="SAM" id="Phobius"/>
    </source>
</evidence>
<comment type="caution">
    <text evidence="2">The sequence shown here is derived from an EMBL/GenBank/DDBJ whole genome shotgun (WGS) entry which is preliminary data.</text>
</comment>
<name>A0A5J5EJL9_9PEZI</name>
<gene>
    <name evidence="2" type="ORF">FN846DRAFT_970354</name>
</gene>
<reference evidence="2 3" key="1">
    <citation type="submission" date="2019-09" db="EMBL/GenBank/DDBJ databases">
        <title>Draft genome of the ectomycorrhizal ascomycete Sphaerosporella brunnea.</title>
        <authorList>
            <consortium name="DOE Joint Genome Institute"/>
            <person name="Benucci G.M."/>
            <person name="Marozzi G."/>
            <person name="Antonielli L."/>
            <person name="Sanchez S."/>
            <person name="Marco P."/>
            <person name="Wang X."/>
            <person name="Falini L.B."/>
            <person name="Barry K."/>
            <person name="Haridas S."/>
            <person name="Lipzen A."/>
            <person name="Labutti K."/>
            <person name="Grigoriev I.V."/>
            <person name="Murat C."/>
            <person name="Martin F."/>
            <person name="Albertini E."/>
            <person name="Donnini D."/>
            <person name="Bonito G."/>
        </authorList>
    </citation>
    <scope>NUCLEOTIDE SEQUENCE [LARGE SCALE GENOMIC DNA]</scope>
    <source>
        <strain evidence="2 3">Sb_GMNB300</strain>
    </source>
</reference>
<dbReference type="AlphaFoldDB" id="A0A5J5EJL9"/>
<sequence length="86" mass="9261">MAVKTPCSHVLFCVTFTSLFPRIAITLLRFILCICFSVVDCSLSTRWLQRSAAEGGMGPDSGAGEASVVFTGKERLFGGPSGQWSR</sequence>
<proteinExistence type="predicted"/>
<keyword evidence="1" id="KW-0812">Transmembrane</keyword>
<evidence type="ECO:0000313" key="2">
    <source>
        <dbReference type="EMBL" id="KAA8895277.1"/>
    </source>
</evidence>
<keyword evidence="1" id="KW-0472">Membrane</keyword>
<feature type="transmembrane region" description="Helical" evidence="1">
    <location>
        <begin position="19"/>
        <end position="39"/>
    </location>
</feature>
<accession>A0A5J5EJL9</accession>
<protein>
    <submittedName>
        <fullName evidence="2">Uncharacterized protein</fullName>
    </submittedName>
</protein>
<evidence type="ECO:0000313" key="3">
    <source>
        <dbReference type="Proteomes" id="UP000326924"/>
    </source>
</evidence>